<feature type="transmembrane region" description="Helical" evidence="10">
    <location>
        <begin position="468"/>
        <end position="488"/>
    </location>
</feature>
<sequence>MSIQEFFRGRNVFITGATGFMGKVLVEKLARSCPGIGKICILVRHKKGKDLNHRIKEILDVPLFDTIKEQKPGLMEEKLLPLKGDMTELRLGLSDEDYDFLVKNVSVIFHVAASVRFDESIKDATIMNVRGTREVVQLAKQVDNLAVLLHVSTAYCNCIRENVKEKIYEAPIGWREMITIAENLDPAESSILTKKLLGTFPNTYTLTKLLAEQIINDERNNLPLVLFRPSIVISSASDPIKGWIDNFNGPIGLMVASGKGVVRVTYGKKSIIPDYMAVDISIKSMITAAWYRTVSNLPGDNSIAVYNSASVSKSISNEELITLGMKCLKEYPFEEILWYPSIIFTNCFYYFYIISMLTQVLPAICLDKIMDWLGKPHRRLLPIQQKIYVITMALSYFTTQSWKFENKNFLNLIDKISEADRKEFNYNFENIEAMVFLKNAAVGAQKYLFNIDHSRLPIAKRKMKRYMWINRIVKTMGLIVLVLVLIRFNIIPSALLRSICCFKSIIT</sequence>
<dbReference type="Gene3D" id="3.40.50.720">
    <property type="entry name" value="NAD(P)-binding Rossmann-like Domain"/>
    <property type="match status" value="1"/>
</dbReference>
<reference evidence="13 14" key="1">
    <citation type="submission" date="2019-08" db="EMBL/GenBank/DDBJ databases">
        <authorList>
            <person name="Alioto T."/>
            <person name="Alioto T."/>
            <person name="Gomez Garrido J."/>
        </authorList>
    </citation>
    <scope>NUCLEOTIDE SEQUENCE [LARGE SCALE GENOMIC DNA]</scope>
</reference>
<accession>A0A5E4MH69</accession>
<dbReference type="GO" id="GO:0080019">
    <property type="term" value="F:alcohol-forming very long-chain fatty acyl-CoA reductase activity"/>
    <property type="evidence" value="ECO:0007669"/>
    <property type="project" value="InterPro"/>
</dbReference>
<evidence type="ECO:0000256" key="10">
    <source>
        <dbReference type="RuleBase" id="RU363097"/>
    </source>
</evidence>
<dbReference type="InterPro" id="IPR036291">
    <property type="entry name" value="NAD(P)-bd_dom_sf"/>
</dbReference>
<evidence type="ECO:0000256" key="5">
    <source>
        <dbReference type="ARBA" id="ARBA00022857"/>
    </source>
</evidence>
<dbReference type="GO" id="GO:0035336">
    <property type="term" value="P:long-chain fatty-acyl-CoA metabolic process"/>
    <property type="evidence" value="ECO:0007669"/>
    <property type="project" value="TreeGrafter"/>
</dbReference>
<evidence type="ECO:0000256" key="8">
    <source>
        <dbReference type="ARBA" id="ARBA00023136"/>
    </source>
</evidence>
<dbReference type="PANTHER" id="PTHR11011:SF24">
    <property type="entry name" value="FATTY ACYL-COA REDUCTASE"/>
    <property type="match status" value="1"/>
</dbReference>
<feature type="domain" description="Fatty acyl-CoA reductase C-terminal" evidence="11">
    <location>
        <begin position="359"/>
        <end position="450"/>
    </location>
</feature>
<dbReference type="GO" id="GO:0102965">
    <property type="term" value="F:alcohol-forming long-chain fatty acyl-CoA reductase activity"/>
    <property type="evidence" value="ECO:0007669"/>
    <property type="project" value="UniProtKB-EC"/>
</dbReference>
<dbReference type="PANTHER" id="PTHR11011">
    <property type="entry name" value="MALE STERILITY PROTEIN 2-RELATED"/>
    <property type="match status" value="1"/>
</dbReference>
<evidence type="ECO:0000256" key="3">
    <source>
        <dbReference type="ARBA" id="ARBA00022516"/>
    </source>
</evidence>
<dbReference type="EMBL" id="CABPRJ010000498">
    <property type="protein sequence ID" value="VVC29755.1"/>
    <property type="molecule type" value="Genomic_DNA"/>
</dbReference>
<keyword evidence="8 10" id="KW-0472">Membrane</keyword>
<evidence type="ECO:0000256" key="6">
    <source>
        <dbReference type="ARBA" id="ARBA00022989"/>
    </source>
</evidence>
<dbReference type="SUPFAM" id="SSF51735">
    <property type="entry name" value="NAD(P)-binding Rossmann-fold domains"/>
    <property type="match status" value="1"/>
</dbReference>
<keyword evidence="10" id="KW-0560">Oxidoreductase</keyword>
<evidence type="ECO:0000256" key="7">
    <source>
        <dbReference type="ARBA" id="ARBA00023098"/>
    </source>
</evidence>
<comment type="function">
    <text evidence="10">Catalyzes the reduction of fatty acyl-CoA to fatty alcohols.</text>
</comment>
<dbReference type="AlphaFoldDB" id="A0A5E4MH69"/>
<dbReference type="GO" id="GO:0016020">
    <property type="term" value="C:membrane"/>
    <property type="evidence" value="ECO:0007669"/>
    <property type="project" value="UniProtKB-SubCell"/>
</dbReference>
<dbReference type="OrthoDB" id="429813at2759"/>
<evidence type="ECO:0000256" key="1">
    <source>
        <dbReference type="ARBA" id="ARBA00004141"/>
    </source>
</evidence>
<protein>
    <recommendedName>
        <fullName evidence="10">Fatty acyl-CoA reductase</fullName>
        <ecNumber evidence="10">1.2.1.84</ecNumber>
    </recommendedName>
</protein>
<keyword evidence="7 10" id="KW-0443">Lipid metabolism</keyword>
<keyword evidence="5 10" id="KW-0521">NADP</keyword>
<keyword evidence="4 10" id="KW-0812">Transmembrane</keyword>
<dbReference type="InterPro" id="IPR026055">
    <property type="entry name" value="FAR"/>
</dbReference>
<feature type="domain" description="Thioester reductase (TE)" evidence="12">
    <location>
        <begin position="14"/>
        <end position="285"/>
    </location>
</feature>
<dbReference type="InterPro" id="IPR013120">
    <property type="entry name" value="FAR_NAD-bd"/>
</dbReference>
<dbReference type="InterPro" id="IPR033640">
    <property type="entry name" value="FAR_C"/>
</dbReference>
<dbReference type="CDD" id="cd05236">
    <property type="entry name" value="FAR-N_SDR_e"/>
    <property type="match status" value="1"/>
</dbReference>
<evidence type="ECO:0000259" key="12">
    <source>
        <dbReference type="Pfam" id="PF07993"/>
    </source>
</evidence>
<proteinExistence type="inferred from homology"/>
<keyword evidence="3 10" id="KW-0444">Lipid biosynthesis</keyword>
<dbReference type="Proteomes" id="UP000325440">
    <property type="component" value="Unassembled WGS sequence"/>
</dbReference>
<dbReference type="Pfam" id="PF03015">
    <property type="entry name" value="Sterile"/>
    <property type="match status" value="1"/>
</dbReference>
<dbReference type="FunFam" id="3.40.50.720:FF:000143">
    <property type="entry name" value="Fatty acyl-CoA reductase"/>
    <property type="match status" value="1"/>
</dbReference>
<evidence type="ECO:0000313" key="14">
    <source>
        <dbReference type="Proteomes" id="UP000325440"/>
    </source>
</evidence>
<evidence type="ECO:0000313" key="13">
    <source>
        <dbReference type="EMBL" id="VVC29755.1"/>
    </source>
</evidence>
<evidence type="ECO:0000256" key="9">
    <source>
        <dbReference type="ARBA" id="ARBA00052530"/>
    </source>
</evidence>
<name>A0A5E4MH69_9HEMI</name>
<evidence type="ECO:0000256" key="4">
    <source>
        <dbReference type="ARBA" id="ARBA00022692"/>
    </source>
</evidence>
<dbReference type="CDD" id="cd09071">
    <property type="entry name" value="FAR_C"/>
    <property type="match status" value="1"/>
</dbReference>
<comment type="subcellular location">
    <subcellularLocation>
        <location evidence="1">Membrane</location>
        <topology evidence="1">Multi-pass membrane protein</topology>
    </subcellularLocation>
</comment>
<dbReference type="Pfam" id="PF07993">
    <property type="entry name" value="NAD_binding_4"/>
    <property type="match status" value="1"/>
</dbReference>
<evidence type="ECO:0000256" key="2">
    <source>
        <dbReference type="ARBA" id="ARBA00005928"/>
    </source>
</evidence>
<dbReference type="EC" id="1.2.1.84" evidence="10"/>
<comment type="similarity">
    <text evidence="2 10">Belongs to the fatty acyl-CoA reductase family.</text>
</comment>
<keyword evidence="14" id="KW-1185">Reference proteome</keyword>
<keyword evidence="6 10" id="KW-1133">Transmembrane helix</keyword>
<gene>
    <name evidence="13" type="ORF">CINCED_3A022861</name>
</gene>
<comment type="catalytic activity">
    <reaction evidence="9 10">
        <text>a long-chain fatty acyl-CoA + 2 NADPH + 2 H(+) = a long-chain primary fatty alcohol + 2 NADP(+) + CoA</text>
        <dbReference type="Rhea" id="RHEA:52716"/>
        <dbReference type="ChEBI" id="CHEBI:15378"/>
        <dbReference type="ChEBI" id="CHEBI:57287"/>
        <dbReference type="ChEBI" id="CHEBI:57783"/>
        <dbReference type="ChEBI" id="CHEBI:58349"/>
        <dbReference type="ChEBI" id="CHEBI:77396"/>
        <dbReference type="ChEBI" id="CHEBI:83139"/>
        <dbReference type="EC" id="1.2.1.84"/>
    </reaction>
</comment>
<dbReference type="GO" id="GO:0005777">
    <property type="term" value="C:peroxisome"/>
    <property type="evidence" value="ECO:0007669"/>
    <property type="project" value="TreeGrafter"/>
</dbReference>
<evidence type="ECO:0000259" key="11">
    <source>
        <dbReference type="Pfam" id="PF03015"/>
    </source>
</evidence>
<organism evidence="13 14">
    <name type="scientific">Cinara cedri</name>
    <dbReference type="NCBI Taxonomy" id="506608"/>
    <lineage>
        <taxon>Eukaryota</taxon>
        <taxon>Metazoa</taxon>
        <taxon>Ecdysozoa</taxon>
        <taxon>Arthropoda</taxon>
        <taxon>Hexapoda</taxon>
        <taxon>Insecta</taxon>
        <taxon>Pterygota</taxon>
        <taxon>Neoptera</taxon>
        <taxon>Paraneoptera</taxon>
        <taxon>Hemiptera</taxon>
        <taxon>Sternorrhyncha</taxon>
        <taxon>Aphidomorpha</taxon>
        <taxon>Aphidoidea</taxon>
        <taxon>Aphididae</taxon>
        <taxon>Lachninae</taxon>
        <taxon>Cinara</taxon>
    </lineage>
</organism>